<dbReference type="InParanoid" id="D6WYW2"/>
<proteinExistence type="predicted"/>
<dbReference type="AlphaFoldDB" id="D6WYW2"/>
<dbReference type="Proteomes" id="UP000007266">
    <property type="component" value="Linkage group 8"/>
</dbReference>
<reference evidence="1 2" key="2">
    <citation type="journal article" date="2010" name="Nucleic Acids Res.">
        <title>BeetleBase in 2010: revisions to provide comprehensive genomic information for Tribolium castaneum.</title>
        <authorList>
            <person name="Kim H.S."/>
            <person name="Murphy T."/>
            <person name="Xia J."/>
            <person name="Caragea D."/>
            <person name="Park Y."/>
            <person name="Beeman R.W."/>
            <person name="Lorenzen M.D."/>
            <person name="Butcher S."/>
            <person name="Manak J.R."/>
            <person name="Brown S.J."/>
        </authorList>
    </citation>
    <scope>GENOME REANNOTATION</scope>
    <source>
        <strain evidence="1 2">Georgia GA2</strain>
    </source>
</reference>
<organism evidence="1 2">
    <name type="scientific">Tribolium castaneum</name>
    <name type="common">Red flour beetle</name>
    <dbReference type="NCBI Taxonomy" id="7070"/>
    <lineage>
        <taxon>Eukaryota</taxon>
        <taxon>Metazoa</taxon>
        <taxon>Ecdysozoa</taxon>
        <taxon>Arthropoda</taxon>
        <taxon>Hexapoda</taxon>
        <taxon>Insecta</taxon>
        <taxon>Pterygota</taxon>
        <taxon>Neoptera</taxon>
        <taxon>Endopterygota</taxon>
        <taxon>Coleoptera</taxon>
        <taxon>Polyphaga</taxon>
        <taxon>Cucujiformia</taxon>
        <taxon>Tenebrionidae</taxon>
        <taxon>Tenebrionidae incertae sedis</taxon>
        <taxon>Tribolium</taxon>
    </lineage>
</organism>
<dbReference type="EMBL" id="KQ971363">
    <property type="protein sequence ID" value="EFA09014.1"/>
    <property type="molecule type" value="Genomic_DNA"/>
</dbReference>
<evidence type="ECO:0000313" key="1">
    <source>
        <dbReference type="EMBL" id="EFA09014.1"/>
    </source>
</evidence>
<keyword evidence="2" id="KW-1185">Reference proteome</keyword>
<accession>D6WYW2</accession>
<reference evidence="1 2" key="1">
    <citation type="journal article" date="2008" name="Nature">
        <title>The genome of the model beetle and pest Tribolium castaneum.</title>
        <authorList>
            <consortium name="Tribolium Genome Sequencing Consortium"/>
            <person name="Richards S."/>
            <person name="Gibbs R.A."/>
            <person name="Weinstock G.M."/>
            <person name="Brown S.J."/>
            <person name="Denell R."/>
            <person name="Beeman R.W."/>
            <person name="Gibbs R."/>
            <person name="Beeman R.W."/>
            <person name="Brown S.J."/>
            <person name="Bucher G."/>
            <person name="Friedrich M."/>
            <person name="Grimmelikhuijzen C.J."/>
            <person name="Klingler M."/>
            <person name="Lorenzen M."/>
            <person name="Richards S."/>
            <person name="Roth S."/>
            <person name="Schroder R."/>
            <person name="Tautz D."/>
            <person name="Zdobnov E.M."/>
            <person name="Muzny D."/>
            <person name="Gibbs R.A."/>
            <person name="Weinstock G.M."/>
            <person name="Attaway T."/>
            <person name="Bell S."/>
            <person name="Buhay C.J."/>
            <person name="Chandrabose M.N."/>
            <person name="Chavez D."/>
            <person name="Clerk-Blankenburg K.P."/>
            <person name="Cree A."/>
            <person name="Dao M."/>
            <person name="Davis C."/>
            <person name="Chacko J."/>
            <person name="Dinh H."/>
            <person name="Dugan-Rocha S."/>
            <person name="Fowler G."/>
            <person name="Garner T.T."/>
            <person name="Garnes J."/>
            <person name="Gnirke A."/>
            <person name="Hawes A."/>
            <person name="Hernandez J."/>
            <person name="Hines S."/>
            <person name="Holder M."/>
            <person name="Hume J."/>
            <person name="Jhangiani S.N."/>
            <person name="Joshi V."/>
            <person name="Khan Z.M."/>
            <person name="Jackson L."/>
            <person name="Kovar C."/>
            <person name="Kowis A."/>
            <person name="Lee S."/>
            <person name="Lewis L.R."/>
            <person name="Margolis J."/>
            <person name="Morgan M."/>
            <person name="Nazareth L.V."/>
            <person name="Nguyen N."/>
            <person name="Okwuonu G."/>
            <person name="Parker D."/>
            <person name="Richards S."/>
            <person name="Ruiz S.J."/>
            <person name="Santibanez J."/>
            <person name="Savard J."/>
            <person name="Scherer S.E."/>
            <person name="Schneider B."/>
            <person name="Sodergren E."/>
            <person name="Tautz D."/>
            <person name="Vattahil S."/>
            <person name="Villasana D."/>
            <person name="White C.S."/>
            <person name="Wright R."/>
            <person name="Park Y."/>
            <person name="Beeman R.W."/>
            <person name="Lord J."/>
            <person name="Oppert B."/>
            <person name="Lorenzen M."/>
            <person name="Brown S."/>
            <person name="Wang L."/>
            <person name="Savard J."/>
            <person name="Tautz D."/>
            <person name="Richards S."/>
            <person name="Weinstock G."/>
            <person name="Gibbs R.A."/>
            <person name="Liu Y."/>
            <person name="Worley K."/>
            <person name="Weinstock G."/>
            <person name="Elsik C.G."/>
            <person name="Reese J.T."/>
            <person name="Elhaik E."/>
            <person name="Landan G."/>
            <person name="Graur D."/>
            <person name="Arensburger P."/>
            <person name="Atkinson P."/>
            <person name="Beeman R.W."/>
            <person name="Beidler J."/>
            <person name="Brown S.J."/>
            <person name="Demuth J.P."/>
            <person name="Drury D.W."/>
            <person name="Du Y.Z."/>
            <person name="Fujiwara H."/>
            <person name="Lorenzen M."/>
            <person name="Maselli V."/>
            <person name="Osanai M."/>
            <person name="Park Y."/>
            <person name="Robertson H.M."/>
            <person name="Tu Z."/>
            <person name="Wang J.J."/>
            <person name="Wang S."/>
            <person name="Richards S."/>
            <person name="Song H."/>
            <person name="Zhang L."/>
            <person name="Sodergren E."/>
            <person name="Werner D."/>
            <person name="Stanke M."/>
            <person name="Morgenstern B."/>
            <person name="Solovyev V."/>
            <person name="Kosarev P."/>
            <person name="Brown G."/>
            <person name="Chen H.C."/>
            <person name="Ermolaeva O."/>
            <person name="Hlavina W."/>
            <person name="Kapustin Y."/>
            <person name="Kiryutin B."/>
            <person name="Kitts P."/>
            <person name="Maglott D."/>
            <person name="Pruitt K."/>
            <person name="Sapojnikov V."/>
            <person name="Souvorov A."/>
            <person name="Mackey A.J."/>
            <person name="Waterhouse R.M."/>
            <person name="Wyder S."/>
            <person name="Zdobnov E.M."/>
            <person name="Zdobnov E.M."/>
            <person name="Wyder S."/>
            <person name="Kriventseva E.V."/>
            <person name="Kadowaki T."/>
            <person name="Bork P."/>
            <person name="Aranda M."/>
            <person name="Bao R."/>
            <person name="Beermann A."/>
            <person name="Berns N."/>
            <person name="Bolognesi R."/>
            <person name="Bonneton F."/>
            <person name="Bopp D."/>
            <person name="Brown S.J."/>
            <person name="Bucher G."/>
            <person name="Butts T."/>
            <person name="Chaumot A."/>
            <person name="Denell R.E."/>
            <person name="Ferrier D.E."/>
            <person name="Friedrich M."/>
            <person name="Gordon C.M."/>
            <person name="Jindra M."/>
            <person name="Klingler M."/>
            <person name="Lan Q."/>
            <person name="Lattorff H.M."/>
            <person name="Laudet V."/>
            <person name="von Levetsow C."/>
            <person name="Liu Z."/>
            <person name="Lutz R."/>
            <person name="Lynch J.A."/>
            <person name="da Fonseca R.N."/>
            <person name="Posnien N."/>
            <person name="Reuter R."/>
            <person name="Roth S."/>
            <person name="Savard J."/>
            <person name="Schinko J.B."/>
            <person name="Schmitt C."/>
            <person name="Schoppmeier M."/>
            <person name="Schroder R."/>
            <person name="Shippy T.D."/>
            <person name="Simonnet F."/>
            <person name="Marques-Souza H."/>
            <person name="Tautz D."/>
            <person name="Tomoyasu Y."/>
            <person name="Trauner J."/>
            <person name="Van der Zee M."/>
            <person name="Vervoort M."/>
            <person name="Wittkopp N."/>
            <person name="Wimmer E.A."/>
            <person name="Yang X."/>
            <person name="Jones A.K."/>
            <person name="Sattelle D.B."/>
            <person name="Ebert P.R."/>
            <person name="Nelson D."/>
            <person name="Scott J.G."/>
            <person name="Beeman R.W."/>
            <person name="Muthukrishnan S."/>
            <person name="Kramer K.J."/>
            <person name="Arakane Y."/>
            <person name="Beeman R.W."/>
            <person name="Zhu Q."/>
            <person name="Hogenkamp D."/>
            <person name="Dixit R."/>
            <person name="Oppert B."/>
            <person name="Jiang H."/>
            <person name="Zou Z."/>
            <person name="Marshall J."/>
            <person name="Elpidina E."/>
            <person name="Vinokurov K."/>
            <person name="Oppert C."/>
            <person name="Zou Z."/>
            <person name="Evans J."/>
            <person name="Lu Z."/>
            <person name="Zhao P."/>
            <person name="Sumathipala N."/>
            <person name="Altincicek B."/>
            <person name="Vilcinskas A."/>
            <person name="Williams M."/>
            <person name="Hultmark D."/>
            <person name="Hetru C."/>
            <person name="Jiang H."/>
            <person name="Grimmelikhuijzen C.J."/>
            <person name="Hauser F."/>
            <person name="Cazzamali G."/>
            <person name="Williamson M."/>
            <person name="Park Y."/>
            <person name="Li B."/>
            <person name="Tanaka Y."/>
            <person name="Predel R."/>
            <person name="Neupert S."/>
            <person name="Schachtner J."/>
            <person name="Verleyen P."/>
            <person name="Raible F."/>
            <person name="Bork P."/>
            <person name="Friedrich M."/>
            <person name="Walden K.K."/>
            <person name="Robertson H.M."/>
            <person name="Angeli S."/>
            <person name="Foret S."/>
            <person name="Bucher G."/>
            <person name="Schuetz S."/>
            <person name="Maleszka R."/>
            <person name="Wimmer E.A."/>
            <person name="Beeman R.W."/>
            <person name="Lorenzen M."/>
            <person name="Tomoyasu Y."/>
            <person name="Miller S.C."/>
            <person name="Grossmann D."/>
            <person name="Bucher G."/>
        </authorList>
    </citation>
    <scope>NUCLEOTIDE SEQUENCE [LARGE SCALE GENOMIC DNA]</scope>
    <source>
        <strain evidence="1 2">Georgia GA2</strain>
    </source>
</reference>
<name>D6WYW2_TRICA</name>
<dbReference type="HOGENOM" id="CLU_2429932_0_0_1"/>
<evidence type="ECO:0000313" key="2">
    <source>
        <dbReference type="Proteomes" id="UP000007266"/>
    </source>
</evidence>
<gene>
    <name evidence="1" type="primary">GLEAN_06722</name>
    <name evidence="1" type="ORF">TcasGA2_TC006722</name>
</gene>
<sequence>MSKELAFIIVPHFYASGIVMKNIDWRSSSERYIPVRSPQLPSQTLETAVFARVSFTKCLLHPRSAQVRARAILPQCVSNKIPMMWCPSRNT</sequence>
<protein>
    <submittedName>
        <fullName evidence="1">Uncharacterized protein</fullName>
    </submittedName>
</protein>